<evidence type="ECO:0000313" key="2">
    <source>
        <dbReference type="Proteomes" id="UP000078124"/>
    </source>
</evidence>
<name>A0A8G2E8K9_RAOPL</name>
<reference evidence="1 2" key="1">
    <citation type="submission" date="2016-05" db="EMBL/GenBank/DDBJ databases">
        <authorList>
            <consortium name="Pathogen Informatics"/>
        </authorList>
    </citation>
    <scope>NUCLEOTIDE SEQUENCE [LARGE SCALE GENOMIC DNA]</scope>
    <source>
        <strain evidence="1 2">2880STDY5682802</strain>
    </source>
</reference>
<gene>
    <name evidence="1" type="ORF">SAMEA2273876_05555</name>
</gene>
<proteinExistence type="predicted"/>
<sequence length="527" mass="56796">MQVLVAIGGHGQRQFAGLLEAGEFRGRHQVVLEVLELARALHPDVAGAQRVLQLRQRAQFVVAPVDAGVGHHQLLPARLDELGRRVGGHLAGVVAVHAAQHLDGVEYVLGGGRGPQLEHVEKFRRVAAQRGVALADAVQEIEVLGLREPLRFGDALGESIPGHDGLDGGERIAARLLGLDQRLADAPEQPHLGIDRLAGCLELLLMLVLGGIEQLAQDAVMQVDDFVGDGGHALDGERHQGRVTPLRLELRQVGGRHLAALAGDLEQPVLVNQPLDAGGQVERLPRLEAFDVFQHVPRVRFDRGLPQPGQPRRLAVVAALEQIVEATAMHVRQRLSQGVVETPVGAGNRFGARPLDGVEGGHNDRLPPQVLDQGSGQHDALVGLHGQLGQQLDSLPVVANRERLEAEHRLQLDQVLASGLLTLPVLVPAFDADLELVGDQSQQWRERWLISAKDDAGKAQVAELHREAQPIGRAAPLPDDGEVAFAERVVTDQLILGVRQRQQAFALGGGEDRTAGHAVSFFLKFYS</sequence>
<protein>
    <submittedName>
        <fullName evidence="1">Uncharacterized protein</fullName>
    </submittedName>
</protein>
<dbReference type="EMBL" id="FLAC01000045">
    <property type="protein sequence ID" value="SAQ14760.1"/>
    <property type="molecule type" value="Genomic_DNA"/>
</dbReference>
<accession>A0A8G2E8K9</accession>
<comment type="caution">
    <text evidence="1">The sequence shown here is derived from an EMBL/GenBank/DDBJ whole genome shotgun (WGS) entry which is preliminary data.</text>
</comment>
<organism evidence="1 2">
    <name type="scientific">Raoultella planticola</name>
    <name type="common">Klebsiella planticola</name>
    <dbReference type="NCBI Taxonomy" id="575"/>
    <lineage>
        <taxon>Bacteria</taxon>
        <taxon>Pseudomonadati</taxon>
        <taxon>Pseudomonadota</taxon>
        <taxon>Gammaproteobacteria</taxon>
        <taxon>Enterobacterales</taxon>
        <taxon>Enterobacteriaceae</taxon>
        <taxon>Klebsiella/Raoultella group</taxon>
        <taxon>Raoultella</taxon>
    </lineage>
</organism>
<evidence type="ECO:0000313" key="1">
    <source>
        <dbReference type="EMBL" id="SAQ14760.1"/>
    </source>
</evidence>
<dbReference type="AlphaFoldDB" id="A0A8G2E8K9"/>
<dbReference type="Proteomes" id="UP000078124">
    <property type="component" value="Unassembled WGS sequence"/>
</dbReference>